<feature type="transmembrane region" description="Helical" evidence="6">
    <location>
        <begin position="236"/>
        <end position="261"/>
    </location>
</feature>
<dbReference type="Pfam" id="PF01578">
    <property type="entry name" value="Cytochrom_C_asm"/>
    <property type="match status" value="1"/>
</dbReference>
<dbReference type="Proteomes" id="UP000316196">
    <property type="component" value="Unassembled WGS sequence"/>
</dbReference>
<dbReference type="OrthoDB" id="9814290at2"/>
<protein>
    <submittedName>
        <fullName evidence="8">Cytochrome c-type biogenesis protein CcsB</fullName>
    </submittedName>
</protein>
<dbReference type="EMBL" id="VFOR01000002">
    <property type="protein sequence ID" value="TQL58083.1"/>
    <property type="molecule type" value="Genomic_DNA"/>
</dbReference>
<keyword evidence="4 6" id="KW-1133">Transmembrane helix</keyword>
<dbReference type="InterPro" id="IPR017562">
    <property type="entry name" value="Cyt_c_biogenesis_CcsA"/>
</dbReference>
<dbReference type="NCBIfam" id="TIGR03144">
    <property type="entry name" value="cytochr_II_ccsB"/>
    <property type="match status" value="1"/>
</dbReference>
<comment type="caution">
    <text evidence="8">The sequence shown here is derived from an EMBL/GenBank/DDBJ whole genome shotgun (WGS) entry which is preliminary data.</text>
</comment>
<feature type="transmembrane region" description="Helical" evidence="6">
    <location>
        <begin position="125"/>
        <end position="142"/>
    </location>
</feature>
<dbReference type="AlphaFoldDB" id="A0A542ZCJ7"/>
<feature type="transmembrane region" description="Helical" evidence="6">
    <location>
        <begin position="182"/>
        <end position="210"/>
    </location>
</feature>
<evidence type="ECO:0000256" key="1">
    <source>
        <dbReference type="ARBA" id="ARBA00004141"/>
    </source>
</evidence>
<feature type="domain" description="Cytochrome c assembly protein" evidence="7">
    <location>
        <begin position="127"/>
        <end position="326"/>
    </location>
</feature>
<keyword evidence="3" id="KW-0201">Cytochrome c-type biogenesis</keyword>
<evidence type="ECO:0000256" key="5">
    <source>
        <dbReference type="ARBA" id="ARBA00023136"/>
    </source>
</evidence>
<evidence type="ECO:0000313" key="9">
    <source>
        <dbReference type="Proteomes" id="UP000316196"/>
    </source>
</evidence>
<evidence type="ECO:0000259" key="7">
    <source>
        <dbReference type="Pfam" id="PF01578"/>
    </source>
</evidence>
<keyword evidence="9" id="KW-1185">Reference proteome</keyword>
<dbReference type="GO" id="GO:0005886">
    <property type="term" value="C:plasma membrane"/>
    <property type="evidence" value="ECO:0007669"/>
    <property type="project" value="TreeGrafter"/>
</dbReference>
<evidence type="ECO:0000313" key="8">
    <source>
        <dbReference type="EMBL" id="TQL58083.1"/>
    </source>
</evidence>
<dbReference type="GO" id="GO:0017004">
    <property type="term" value="P:cytochrome complex assembly"/>
    <property type="evidence" value="ECO:0007669"/>
    <property type="project" value="UniProtKB-KW"/>
</dbReference>
<evidence type="ECO:0000256" key="3">
    <source>
        <dbReference type="ARBA" id="ARBA00022748"/>
    </source>
</evidence>
<sequence>MDYAEFSFQAMVVAAVVYLFAGAAHTVEWAAAKNATAEPPKKRRRVKVLVGAAGGRDEMGDEAGLEARAGDGGARRETENDRLRVDQFGRVGLAFTTVAFFVHLAAVVTRGLAADRAPWANMHEFTATSLALLVGAYLVMNLKWSMRWLGLFVALFSSIGLGLAVTVFYVDVSPLVPSLHSTWFMFHISAAMASGSAFTVGAIASVLYIVRERAERRGEVRGYLAKLPDSRAIDTFAYRCAAFAFPMFTFVIAAGAIWAQYAWGRYWGWDPKETWSLITWAVYAAYLHARSTAGWRGTPAAIISIIGGLLFWWNYVGINLFVQGLHSYAK</sequence>
<proteinExistence type="predicted"/>
<feature type="transmembrane region" description="Helical" evidence="6">
    <location>
        <begin position="91"/>
        <end position="113"/>
    </location>
</feature>
<comment type="subcellular location">
    <subcellularLocation>
        <location evidence="1">Membrane</location>
        <topology evidence="1">Multi-pass membrane protein</topology>
    </subcellularLocation>
</comment>
<feature type="transmembrane region" description="Helical" evidence="6">
    <location>
        <begin position="301"/>
        <end position="322"/>
    </location>
</feature>
<dbReference type="InterPro" id="IPR045062">
    <property type="entry name" value="Cyt_c_biogenesis_CcsA/CcmC"/>
</dbReference>
<feature type="transmembrane region" description="Helical" evidence="6">
    <location>
        <begin position="149"/>
        <end position="170"/>
    </location>
</feature>
<feature type="transmembrane region" description="Helical" evidence="6">
    <location>
        <begin position="6"/>
        <end position="24"/>
    </location>
</feature>
<organism evidence="8 9">
    <name type="scientific">Propioniferax innocua</name>
    <dbReference type="NCBI Taxonomy" id="1753"/>
    <lineage>
        <taxon>Bacteria</taxon>
        <taxon>Bacillati</taxon>
        <taxon>Actinomycetota</taxon>
        <taxon>Actinomycetes</taxon>
        <taxon>Propionibacteriales</taxon>
        <taxon>Propionibacteriaceae</taxon>
        <taxon>Propioniferax</taxon>
    </lineage>
</organism>
<dbReference type="PANTHER" id="PTHR30071">
    <property type="entry name" value="HEME EXPORTER PROTEIN C"/>
    <property type="match status" value="1"/>
</dbReference>
<keyword evidence="5 6" id="KW-0472">Membrane</keyword>
<dbReference type="PANTHER" id="PTHR30071:SF1">
    <property type="entry name" value="CYTOCHROME B_B6 PROTEIN-RELATED"/>
    <property type="match status" value="1"/>
</dbReference>
<dbReference type="InterPro" id="IPR002541">
    <property type="entry name" value="Cyt_c_assembly"/>
</dbReference>
<reference evidence="8 9" key="1">
    <citation type="submission" date="2019-06" db="EMBL/GenBank/DDBJ databases">
        <title>Sequencing the genomes of 1000 actinobacteria strains.</title>
        <authorList>
            <person name="Klenk H.-P."/>
        </authorList>
    </citation>
    <scope>NUCLEOTIDE SEQUENCE [LARGE SCALE GENOMIC DNA]</scope>
    <source>
        <strain evidence="8 9">DSM 8251</strain>
    </source>
</reference>
<evidence type="ECO:0000256" key="2">
    <source>
        <dbReference type="ARBA" id="ARBA00022692"/>
    </source>
</evidence>
<evidence type="ECO:0000256" key="6">
    <source>
        <dbReference type="SAM" id="Phobius"/>
    </source>
</evidence>
<evidence type="ECO:0000256" key="4">
    <source>
        <dbReference type="ARBA" id="ARBA00022989"/>
    </source>
</evidence>
<dbReference type="GO" id="GO:0020037">
    <property type="term" value="F:heme binding"/>
    <property type="evidence" value="ECO:0007669"/>
    <property type="project" value="InterPro"/>
</dbReference>
<gene>
    <name evidence="8" type="ORF">FB460_1936</name>
</gene>
<keyword evidence="2 6" id="KW-0812">Transmembrane</keyword>
<name>A0A542ZCJ7_9ACTN</name>
<accession>A0A542ZCJ7</accession>